<comment type="caution">
    <text evidence="1">The sequence shown here is derived from an EMBL/GenBank/DDBJ whole genome shotgun (WGS) entry which is preliminary data.</text>
</comment>
<organism evidence="1 2">
    <name type="scientific">Candidatus Glassbacteria bacterium GWA2_58_10</name>
    <dbReference type="NCBI Taxonomy" id="1817865"/>
    <lineage>
        <taxon>Bacteria</taxon>
        <taxon>Candidatus Glassiibacteriota</taxon>
    </lineage>
</organism>
<proteinExistence type="predicted"/>
<protein>
    <submittedName>
        <fullName evidence="1">Uncharacterized protein</fullName>
    </submittedName>
</protein>
<dbReference type="AlphaFoldDB" id="A0A1F5YE94"/>
<sequence>MSARRAAGNIFLAQVVRRAAPDCRKISCGRLEKSRCGQMAGHFPRQQDADNGISGESFL</sequence>
<gene>
    <name evidence="1" type="ORF">A2Z86_11505</name>
</gene>
<evidence type="ECO:0000313" key="2">
    <source>
        <dbReference type="Proteomes" id="UP000176992"/>
    </source>
</evidence>
<dbReference type="Proteomes" id="UP000176992">
    <property type="component" value="Unassembled WGS sequence"/>
</dbReference>
<accession>A0A1F5YE94</accession>
<reference evidence="1 2" key="1">
    <citation type="journal article" date="2016" name="Nat. Commun.">
        <title>Thousands of microbial genomes shed light on interconnected biogeochemical processes in an aquifer system.</title>
        <authorList>
            <person name="Anantharaman K."/>
            <person name="Brown C.T."/>
            <person name="Hug L.A."/>
            <person name="Sharon I."/>
            <person name="Castelle C.J."/>
            <person name="Probst A.J."/>
            <person name="Thomas B.C."/>
            <person name="Singh A."/>
            <person name="Wilkins M.J."/>
            <person name="Karaoz U."/>
            <person name="Brodie E.L."/>
            <person name="Williams K.H."/>
            <person name="Hubbard S.S."/>
            <person name="Banfield J.F."/>
        </authorList>
    </citation>
    <scope>NUCLEOTIDE SEQUENCE [LARGE SCALE GENOMIC DNA]</scope>
</reference>
<dbReference type="EMBL" id="MFIV01000152">
    <property type="protein sequence ID" value="OGF98191.1"/>
    <property type="molecule type" value="Genomic_DNA"/>
</dbReference>
<name>A0A1F5YE94_9BACT</name>
<evidence type="ECO:0000313" key="1">
    <source>
        <dbReference type="EMBL" id="OGF98191.1"/>
    </source>
</evidence>